<dbReference type="InterPro" id="IPR010158">
    <property type="entry name" value="Amidase_Cbmase"/>
</dbReference>
<dbReference type="CDD" id="cd03884">
    <property type="entry name" value="M20_bAS"/>
    <property type="match status" value="1"/>
</dbReference>
<dbReference type="Gene3D" id="3.40.630.10">
    <property type="entry name" value="Zn peptidases"/>
    <property type="match status" value="1"/>
</dbReference>
<dbReference type="SUPFAM" id="SSF53187">
    <property type="entry name" value="Zn-dependent exopeptidases"/>
    <property type="match status" value="1"/>
</dbReference>
<keyword evidence="2 4" id="KW-0378">Hydrolase</keyword>
<dbReference type="Pfam" id="PF01546">
    <property type="entry name" value="Peptidase_M20"/>
    <property type="match status" value="1"/>
</dbReference>
<dbReference type="NCBIfam" id="TIGR01879">
    <property type="entry name" value="hydantase"/>
    <property type="match status" value="1"/>
</dbReference>
<dbReference type="PANTHER" id="PTHR32494:SF5">
    <property type="entry name" value="ALLANTOATE AMIDOHYDROLASE"/>
    <property type="match status" value="1"/>
</dbReference>
<keyword evidence="3" id="KW-0862">Zinc</keyword>
<organism evidence="4 5">
    <name type="scientific">Tistlia consotensis USBA 355</name>
    <dbReference type="NCBI Taxonomy" id="560819"/>
    <lineage>
        <taxon>Bacteria</taxon>
        <taxon>Pseudomonadati</taxon>
        <taxon>Pseudomonadota</taxon>
        <taxon>Alphaproteobacteria</taxon>
        <taxon>Rhodospirillales</taxon>
        <taxon>Rhodovibrionaceae</taxon>
        <taxon>Tistlia</taxon>
    </lineage>
</organism>
<feature type="binding site" evidence="3">
    <location>
        <position position="135"/>
    </location>
    <ligand>
        <name>Zn(2+)</name>
        <dbReference type="ChEBI" id="CHEBI:29105"/>
        <label>2</label>
    </ligand>
</feature>
<evidence type="ECO:0000256" key="3">
    <source>
        <dbReference type="PIRSR" id="PIRSR001235-1"/>
    </source>
</evidence>
<feature type="binding site" evidence="3">
    <location>
        <position position="389"/>
    </location>
    <ligand>
        <name>Zn(2+)</name>
        <dbReference type="ChEBI" id="CHEBI:29105"/>
        <label>2</label>
    </ligand>
</feature>
<dbReference type="GO" id="GO:0046872">
    <property type="term" value="F:metal ion binding"/>
    <property type="evidence" value="ECO:0007669"/>
    <property type="project" value="UniProtKB-KW"/>
</dbReference>
<dbReference type="EMBL" id="FWZX01000036">
    <property type="protein sequence ID" value="SMF77223.1"/>
    <property type="molecule type" value="Genomic_DNA"/>
</dbReference>
<name>A0A1Y6CNP6_9PROT</name>
<dbReference type="Proteomes" id="UP000192917">
    <property type="component" value="Unassembled WGS sequence"/>
</dbReference>
<dbReference type="SUPFAM" id="SSF55031">
    <property type="entry name" value="Bacterial exopeptidase dimerisation domain"/>
    <property type="match status" value="1"/>
</dbReference>
<sequence>MDSALGSNELRIDRERLWATLEASARIGPGRAGGLRRLALDDADREMRDLFVAWCREAGLTVTVDRVGNIAARRPGREPELPPVVIGSHLDTQVAGGRYDGILGVLSGLEVIRTLNERGIETRRPIELIDWSNEEGARFTPPMLASGAFAGLHPVDWVLGRRDDDGKVFGEELARIGYAGEAPVGGRPLDAYFELHIEQGPILEAEGVPLGIVTGGYATRGFNIDIRGENAHSGPTPMAKRRNALVGAGYLIVAVNEIGWQFAEGEGKATAARLEVWPNKAGILSDWAQLTCDFRHPDPAATAEMERLLKAAIPEAARKARVEIEIVEDWTFGDERFDAACIGLVRESAAELGVPARDILSQAGHDAYHLSRICPTALLFTPCRDGVTHNEAEHIELDDTAPGVDVLLHAVLKRANR</sequence>
<dbReference type="NCBIfam" id="NF006769">
    <property type="entry name" value="PRK09290.1-3"/>
    <property type="match status" value="1"/>
</dbReference>
<dbReference type="RefSeq" id="WP_085126015.1">
    <property type="nucleotide sequence ID" value="NZ_FWZX01000036.1"/>
</dbReference>
<dbReference type="InterPro" id="IPR036264">
    <property type="entry name" value="Bact_exopeptidase_dim_dom"/>
</dbReference>
<reference evidence="4 5" key="1">
    <citation type="submission" date="2017-04" db="EMBL/GenBank/DDBJ databases">
        <authorList>
            <person name="Afonso C.L."/>
            <person name="Miller P.J."/>
            <person name="Scott M.A."/>
            <person name="Spackman E."/>
            <person name="Goraichik I."/>
            <person name="Dimitrov K.M."/>
            <person name="Suarez D.L."/>
            <person name="Swayne D.E."/>
        </authorList>
    </citation>
    <scope>NUCLEOTIDE SEQUENCE [LARGE SCALE GENOMIC DNA]</scope>
    <source>
        <strain evidence="4 5">USBA 355</strain>
    </source>
</reference>
<keyword evidence="3" id="KW-0479">Metal-binding</keyword>
<keyword evidence="5" id="KW-1185">Reference proteome</keyword>
<dbReference type="AlphaFoldDB" id="A0A1Y6CNP6"/>
<feature type="binding site" evidence="3">
    <location>
        <position position="196"/>
    </location>
    <ligand>
        <name>Zn(2+)</name>
        <dbReference type="ChEBI" id="CHEBI:29105"/>
        <label>1</label>
    </ligand>
</feature>
<evidence type="ECO:0000313" key="4">
    <source>
        <dbReference type="EMBL" id="SMF77223.1"/>
    </source>
</evidence>
<dbReference type="PANTHER" id="PTHR32494">
    <property type="entry name" value="ALLANTOATE DEIMINASE-RELATED"/>
    <property type="match status" value="1"/>
</dbReference>
<gene>
    <name evidence="4" type="ORF">SAMN05428998_13648</name>
</gene>
<dbReference type="PIRSF" id="PIRSF001235">
    <property type="entry name" value="Amidase_carbamoylase"/>
    <property type="match status" value="1"/>
</dbReference>
<comment type="similarity">
    <text evidence="1">Belongs to the peptidase M20 family.</text>
</comment>
<dbReference type="InterPro" id="IPR002933">
    <property type="entry name" value="Peptidase_M20"/>
</dbReference>
<evidence type="ECO:0000256" key="1">
    <source>
        <dbReference type="ARBA" id="ARBA00006153"/>
    </source>
</evidence>
<evidence type="ECO:0000256" key="2">
    <source>
        <dbReference type="ARBA" id="ARBA00022801"/>
    </source>
</evidence>
<feature type="binding site" evidence="3">
    <location>
        <position position="100"/>
    </location>
    <ligand>
        <name>Zn(2+)</name>
        <dbReference type="ChEBI" id="CHEBI:29105"/>
        <label>2</label>
    </ligand>
</feature>
<feature type="binding site" evidence="3">
    <location>
        <position position="100"/>
    </location>
    <ligand>
        <name>Zn(2+)</name>
        <dbReference type="ChEBI" id="CHEBI:29105"/>
        <label>1</label>
    </ligand>
</feature>
<dbReference type="STRING" id="560819.SAMN05428998_13648"/>
<protein>
    <submittedName>
        <fullName evidence="4">N-carbamoyl-L-amino-acid hydrolase</fullName>
    </submittedName>
</protein>
<proteinExistence type="inferred from homology"/>
<accession>A0A1Y6CNP6</accession>
<comment type="cofactor">
    <cofactor evidence="3">
        <name>Zn(2+)</name>
        <dbReference type="ChEBI" id="CHEBI:29105"/>
    </cofactor>
    <text evidence="3">Binds 2 Zn(2+) ions per subunit.</text>
</comment>
<dbReference type="Gene3D" id="3.30.70.360">
    <property type="match status" value="1"/>
</dbReference>
<feature type="binding site" evidence="3">
    <location>
        <position position="89"/>
    </location>
    <ligand>
        <name>Zn(2+)</name>
        <dbReference type="ChEBI" id="CHEBI:29105"/>
        <label>1</label>
    </ligand>
</feature>
<evidence type="ECO:0000313" key="5">
    <source>
        <dbReference type="Proteomes" id="UP000192917"/>
    </source>
</evidence>
<dbReference type="GO" id="GO:0016813">
    <property type="term" value="F:hydrolase activity, acting on carbon-nitrogen (but not peptide) bonds, in linear amidines"/>
    <property type="evidence" value="ECO:0007669"/>
    <property type="project" value="InterPro"/>
</dbReference>